<evidence type="ECO:0000256" key="1">
    <source>
        <dbReference type="SAM" id="MobiDB-lite"/>
    </source>
</evidence>
<dbReference type="PANTHER" id="PTHR37845:SF1">
    <property type="entry name" value="SEQUENCE ORPHAN"/>
    <property type="match status" value="1"/>
</dbReference>
<dbReference type="GO" id="GO:0005739">
    <property type="term" value="C:mitochondrion"/>
    <property type="evidence" value="ECO:0007669"/>
    <property type="project" value="TreeGrafter"/>
</dbReference>
<evidence type="ECO:0000313" key="2">
    <source>
        <dbReference type="EMBL" id="CAG9281396.1"/>
    </source>
</evidence>
<protein>
    <submittedName>
        <fullName evidence="2">Uncharacterized protein</fullName>
    </submittedName>
</protein>
<accession>A0A8J9X2C4</accession>
<gene>
    <name evidence="2" type="ORF">PTTT1_LOCUS16336</name>
</gene>
<dbReference type="EMBL" id="OU594956">
    <property type="protein sequence ID" value="CAG9281396.1"/>
    <property type="molecule type" value="Genomic_DNA"/>
</dbReference>
<feature type="region of interest" description="Disordered" evidence="1">
    <location>
        <begin position="1"/>
        <end position="31"/>
    </location>
</feature>
<dbReference type="InterPro" id="IPR038781">
    <property type="entry name" value="C365.16-ike"/>
</dbReference>
<dbReference type="Proteomes" id="UP000836788">
    <property type="component" value="Chromosome 15"/>
</dbReference>
<proteinExistence type="predicted"/>
<feature type="compositionally biased region" description="Low complexity" evidence="1">
    <location>
        <begin position="19"/>
        <end position="31"/>
    </location>
</feature>
<dbReference type="AlphaFoldDB" id="A0A8J9X2C4"/>
<name>A0A8J9X2C4_PHATR</name>
<feature type="compositionally biased region" description="Polar residues" evidence="1">
    <location>
        <begin position="1"/>
        <end position="11"/>
    </location>
</feature>
<organism evidence="2">
    <name type="scientific">Phaeodactylum tricornutum</name>
    <name type="common">Diatom</name>
    <dbReference type="NCBI Taxonomy" id="2850"/>
    <lineage>
        <taxon>Eukaryota</taxon>
        <taxon>Sar</taxon>
        <taxon>Stramenopiles</taxon>
        <taxon>Ochrophyta</taxon>
        <taxon>Bacillariophyta</taxon>
        <taxon>Bacillariophyceae</taxon>
        <taxon>Bacillariophycidae</taxon>
        <taxon>Naviculales</taxon>
        <taxon>Phaeodactylaceae</taxon>
        <taxon>Phaeodactylum</taxon>
    </lineage>
</organism>
<dbReference type="PANTHER" id="PTHR37845">
    <property type="entry name" value="SEQUENCE ORPHAN"/>
    <property type="match status" value="1"/>
</dbReference>
<sequence>MPNRLSASSNAHLPRHEQLTTSPSTHSPSTILSSTSIAARTEFLLASTSLVTMISPISKPCYPVFFPPLISLPSHSSSVASEDPALSWPTNLGEKILGDVLVATTFTALVSPFLTVVDKALVQRSNGSHTLGQSAWETCVAVAQRPGAYLKSPTYLWMWMTYASTYSAANMLHTVTEHYDYQRDSKTNDTLDQQSNGSYNENTAKTKCTAISSNTATIFVGTTMVNTTASLVKDRAYAKLFGNNSVKAVPNISYGLWMTRDFTVVGSSFILPEYVAAWASHHVEMEPSRVQALSQLGTPILAQTIAGPLHFLGLDCYNRPLSPQTPWNLRVLDRWRVLQQNVIGVVGARMARILPGYGIGGVYNKRWKAQWRDYLIQRQVERSRREELSPASIRQLVALIRSKQQSS</sequence>
<reference evidence="2" key="1">
    <citation type="submission" date="2022-02" db="EMBL/GenBank/DDBJ databases">
        <authorList>
            <person name="Giguere J D."/>
        </authorList>
    </citation>
    <scope>NUCLEOTIDE SEQUENCE</scope>
    <source>
        <strain evidence="2">CCAP 1055/1</strain>
    </source>
</reference>